<evidence type="ECO:0000313" key="14">
    <source>
        <dbReference type="Proteomes" id="UP000243342"/>
    </source>
</evidence>
<accession>A0A1J7BJY2</accession>
<reference evidence="13 14" key="1">
    <citation type="submission" date="2016-10" db="EMBL/GenBank/DDBJ databases">
        <title>Genome sequence of Streptomyces gilvigriseus MUSC 26.</title>
        <authorList>
            <person name="Lee L.-H."/>
            <person name="Ser H.-L."/>
        </authorList>
    </citation>
    <scope>NUCLEOTIDE SEQUENCE [LARGE SCALE GENOMIC DNA]</scope>
    <source>
        <strain evidence="13 14">MUSC 26</strain>
    </source>
</reference>
<feature type="transmembrane region" description="Helical" evidence="12">
    <location>
        <begin position="133"/>
        <end position="153"/>
    </location>
</feature>
<evidence type="ECO:0000256" key="9">
    <source>
        <dbReference type="ARBA" id="ARBA00023136"/>
    </source>
</evidence>
<comment type="caution">
    <text evidence="13">The sequence shown here is derived from an EMBL/GenBank/DDBJ whole genome shotgun (WGS) entry which is preliminary data.</text>
</comment>
<evidence type="ECO:0000256" key="4">
    <source>
        <dbReference type="ARBA" id="ARBA00022723"/>
    </source>
</evidence>
<evidence type="ECO:0000256" key="5">
    <source>
        <dbReference type="ARBA" id="ARBA00022989"/>
    </source>
</evidence>
<dbReference type="GO" id="GO:0006784">
    <property type="term" value="P:heme A biosynthetic process"/>
    <property type="evidence" value="ECO:0007669"/>
    <property type="project" value="InterPro"/>
</dbReference>
<feature type="transmembrane region" description="Helical" evidence="12">
    <location>
        <begin position="222"/>
        <end position="240"/>
    </location>
</feature>
<evidence type="ECO:0000256" key="1">
    <source>
        <dbReference type="ARBA" id="ARBA00004141"/>
    </source>
</evidence>
<feature type="transmembrane region" description="Helical" evidence="12">
    <location>
        <begin position="276"/>
        <end position="296"/>
    </location>
</feature>
<keyword evidence="4" id="KW-0479">Metal-binding</keyword>
<proteinExistence type="predicted"/>
<evidence type="ECO:0000256" key="7">
    <source>
        <dbReference type="ARBA" id="ARBA00023004"/>
    </source>
</evidence>
<feature type="transmembrane region" description="Helical" evidence="12">
    <location>
        <begin position="108"/>
        <end position="127"/>
    </location>
</feature>
<dbReference type="AlphaFoldDB" id="A0A1J7BJY2"/>
<dbReference type="RefSeq" id="WP_071655104.1">
    <property type="nucleotide sequence ID" value="NZ_MLCF01000009.1"/>
</dbReference>
<keyword evidence="10" id="KW-1015">Disulfide bond</keyword>
<protein>
    <submittedName>
        <fullName evidence="13">Cytochrome B</fullName>
    </submittedName>
</protein>
<dbReference type="GO" id="GO:0016020">
    <property type="term" value="C:membrane"/>
    <property type="evidence" value="ECO:0007669"/>
    <property type="project" value="UniProtKB-SubCell"/>
</dbReference>
<dbReference type="Pfam" id="PF02628">
    <property type="entry name" value="COX15-CtaA"/>
    <property type="match status" value="1"/>
</dbReference>
<dbReference type="PANTHER" id="PTHR35457">
    <property type="entry name" value="HEME A SYNTHASE"/>
    <property type="match status" value="1"/>
</dbReference>
<feature type="transmembrane region" description="Helical" evidence="12">
    <location>
        <begin position="174"/>
        <end position="192"/>
    </location>
</feature>
<comment type="pathway">
    <text evidence="11">Porphyrin-containing compound metabolism.</text>
</comment>
<evidence type="ECO:0000256" key="11">
    <source>
        <dbReference type="ARBA" id="ARBA00023444"/>
    </source>
</evidence>
<dbReference type="EMBL" id="MLCF01000009">
    <property type="protein sequence ID" value="OIV38995.1"/>
    <property type="molecule type" value="Genomic_DNA"/>
</dbReference>
<evidence type="ECO:0000256" key="12">
    <source>
        <dbReference type="SAM" id="Phobius"/>
    </source>
</evidence>
<evidence type="ECO:0000256" key="6">
    <source>
        <dbReference type="ARBA" id="ARBA00023002"/>
    </source>
</evidence>
<evidence type="ECO:0000256" key="3">
    <source>
        <dbReference type="ARBA" id="ARBA00022692"/>
    </source>
</evidence>
<sequence>MPNPFAAVAARFQPSARTVRIAALSSVVMTVIIVVSGGVVRLTGSGLGCPTWPQCTAGDLAPTGAMGVHGIIEFTNRLLTYPLCAAVGWTILAARARSPWRHELTRLGWLQFWVVVLNAVVGGLSVLSRLNPFMVAAHFVAAMLLLVAAVITWERTREGDAPARPLVPPPVRTLTWILIGTVTALTLVGTAVTGTGPHAGDSSAVQRMPFDWDEVTQLHADLVWLTCGLAVALVLVLRAVKAPAAARARVRDVLIMIGLQGVIGYVQYFLHLPEGVVMMHLAGASLLWIAVLRVPFALRDRGTVPEAVDVSVADEAETVAATGR</sequence>
<name>A0A1J7BJY2_9ACTN</name>
<dbReference type="STRING" id="1428644.BIV57_03145"/>
<keyword evidence="6" id="KW-0560">Oxidoreductase</keyword>
<keyword evidence="14" id="KW-1185">Reference proteome</keyword>
<keyword evidence="3 12" id="KW-0812">Transmembrane</keyword>
<comment type="subcellular location">
    <subcellularLocation>
        <location evidence="1">Membrane</location>
        <topology evidence="1">Multi-pass membrane protein</topology>
    </subcellularLocation>
</comment>
<gene>
    <name evidence="13" type="ORF">BIV57_03145</name>
</gene>
<organism evidence="13 14">
    <name type="scientific">Mangrovactinospora gilvigrisea</name>
    <dbReference type="NCBI Taxonomy" id="1428644"/>
    <lineage>
        <taxon>Bacteria</taxon>
        <taxon>Bacillati</taxon>
        <taxon>Actinomycetota</taxon>
        <taxon>Actinomycetes</taxon>
        <taxon>Kitasatosporales</taxon>
        <taxon>Streptomycetaceae</taxon>
        <taxon>Mangrovactinospora</taxon>
    </lineage>
</organism>
<feature type="transmembrane region" description="Helical" evidence="12">
    <location>
        <begin position="252"/>
        <end position="270"/>
    </location>
</feature>
<keyword evidence="8" id="KW-0350">Heme biosynthesis</keyword>
<dbReference type="InterPro" id="IPR003780">
    <property type="entry name" value="COX15/CtaA_fam"/>
</dbReference>
<dbReference type="GO" id="GO:0046872">
    <property type="term" value="F:metal ion binding"/>
    <property type="evidence" value="ECO:0007669"/>
    <property type="project" value="UniProtKB-KW"/>
</dbReference>
<evidence type="ECO:0000256" key="8">
    <source>
        <dbReference type="ARBA" id="ARBA00023133"/>
    </source>
</evidence>
<keyword evidence="2" id="KW-1003">Cell membrane</keyword>
<dbReference type="Proteomes" id="UP000243342">
    <property type="component" value="Unassembled WGS sequence"/>
</dbReference>
<keyword evidence="9 12" id="KW-0472">Membrane</keyword>
<keyword evidence="7" id="KW-0408">Iron</keyword>
<evidence type="ECO:0000256" key="10">
    <source>
        <dbReference type="ARBA" id="ARBA00023157"/>
    </source>
</evidence>
<keyword evidence="5 12" id="KW-1133">Transmembrane helix</keyword>
<evidence type="ECO:0000256" key="2">
    <source>
        <dbReference type="ARBA" id="ARBA00022475"/>
    </source>
</evidence>
<dbReference type="InterPro" id="IPR050450">
    <property type="entry name" value="COX15/CtaA_HemeA_synthase"/>
</dbReference>
<dbReference type="PANTHER" id="PTHR35457:SF1">
    <property type="entry name" value="HEME A SYNTHASE"/>
    <property type="match status" value="1"/>
</dbReference>
<dbReference type="GO" id="GO:0016491">
    <property type="term" value="F:oxidoreductase activity"/>
    <property type="evidence" value="ECO:0007669"/>
    <property type="project" value="UniProtKB-KW"/>
</dbReference>
<feature type="transmembrane region" description="Helical" evidence="12">
    <location>
        <begin position="78"/>
        <end position="96"/>
    </location>
</feature>
<evidence type="ECO:0000313" key="13">
    <source>
        <dbReference type="EMBL" id="OIV38995.1"/>
    </source>
</evidence>
<feature type="transmembrane region" description="Helical" evidence="12">
    <location>
        <begin position="21"/>
        <end position="40"/>
    </location>
</feature>